<dbReference type="PANTHER" id="PTHR45937">
    <property type="entry name" value="ASPARAGINE SYNTHETASE DOMAIN-CONTAINING PROTEIN 1"/>
    <property type="match status" value="1"/>
</dbReference>
<dbReference type="InterPro" id="IPR017932">
    <property type="entry name" value="GATase_2_dom"/>
</dbReference>
<dbReference type="STRING" id="905079.L1JU11"/>
<dbReference type="EnsemblProtists" id="EKX51578">
    <property type="protein sequence ID" value="EKX51578"/>
    <property type="gene ID" value="GUITHDRAFT_48895"/>
</dbReference>
<reference evidence="7" key="2">
    <citation type="submission" date="2012-11" db="EMBL/GenBank/DDBJ databases">
        <authorList>
            <person name="Kuo A."/>
            <person name="Curtis B.A."/>
            <person name="Tanifuji G."/>
            <person name="Burki F."/>
            <person name="Gruber A."/>
            <person name="Irimia M."/>
            <person name="Maruyama S."/>
            <person name="Arias M.C."/>
            <person name="Ball S.G."/>
            <person name="Gile G.H."/>
            <person name="Hirakawa Y."/>
            <person name="Hopkins J.F."/>
            <person name="Rensing S.A."/>
            <person name="Schmutz J."/>
            <person name="Symeonidi A."/>
            <person name="Elias M."/>
            <person name="Eveleigh R.J."/>
            <person name="Herman E.K."/>
            <person name="Klute M.J."/>
            <person name="Nakayama T."/>
            <person name="Obornik M."/>
            <person name="Reyes-Prieto A."/>
            <person name="Armbrust E.V."/>
            <person name="Aves S.J."/>
            <person name="Beiko R.G."/>
            <person name="Coutinho P."/>
            <person name="Dacks J.B."/>
            <person name="Durnford D.G."/>
            <person name="Fast N.M."/>
            <person name="Green B.R."/>
            <person name="Grisdale C."/>
            <person name="Hempe F."/>
            <person name="Henrissat B."/>
            <person name="Hoppner M.P."/>
            <person name="Ishida K.-I."/>
            <person name="Kim E."/>
            <person name="Koreny L."/>
            <person name="Kroth P.G."/>
            <person name="Liu Y."/>
            <person name="Malik S.-B."/>
            <person name="Maier U.G."/>
            <person name="McRose D."/>
            <person name="Mock T."/>
            <person name="Neilson J.A."/>
            <person name="Onodera N.T."/>
            <person name="Poole A.M."/>
            <person name="Pritham E.J."/>
            <person name="Richards T.A."/>
            <person name="Rocap G."/>
            <person name="Roy S.W."/>
            <person name="Sarai C."/>
            <person name="Schaack S."/>
            <person name="Shirato S."/>
            <person name="Slamovits C.H."/>
            <person name="Spencer D.F."/>
            <person name="Suzuki S."/>
            <person name="Worden A.Z."/>
            <person name="Zauner S."/>
            <person name="Barry K."/>
            <person name="Bell C."/>
            <person name="Bharti A.K."/>
            <person name="Crow J.A."/>
            <person name="Grimwood J."/>
            <person name="Kramer R."/>
            <person name="Lindquist E."/>
            <person name="Lucas S."/>
            <person name="Salamov A."/>
            <person name="McFadden G.I."/>
            <person name="Lane C.E."/>
            <person name="Keeling P.J."/>
            <person name="Gray M.W."/>
            <person name="Grigoriev I.V."/>
            <person name="Archibald J.M."/>
        </authorList>
    </citation>
    <scope>NUCLEOTIDE SEQUENCE</scope>
    <source>
        <strain evidence="7">CCMP2712</strain>
    </source>
</reference>
<dbReference type="PANTHER" id="PTHR45937:SF1">
    <property type="entry name" value="ASPARAGINE SYNTHETASE DOMAIN-CONTAINING PROTEIN 1"/>
    <property type="match status" value="1"/>
</dbReference>
<dbReference type="Gene3D" id="3.60.20.10">
    <property type="entry name" value="Glutamine Phosphoribosylpyrophosphate, subunit 1, domain 1"/>
    <property type="match status" value="1"/>
</dbReference>
<dbReference type="PaxDb" id="55529-EKX51578"/>
<keyword evidence="1" id="KW-0028">Amino-acid biosynthesis</keyword>
<dbReference type="CDD" id="cd01991">
    <property type="entry name" value="Asn_synthase_B_C"/>
    <property type="match status" value="1"/>
</dbReference>
<dbReference type="InterPro" id="IPR001962">
    <property type="entry name" value="Asn_synthase"/>
</dbReference>
<feature type="domain" description="Glutamine amidotransferase type-2" evidence="4">
    <location>
        <begin position="1"/>
        <end position="160"/>
    </location>
</feature>
<evidence type="ECO:0000256" key="1">
    <source>
        <dbReference type="ARBA" id="ARBA00022605"/>
    </source>
</evidence>
<keyword evidence="7" id="KW-1185">Reference proteome</keyword>
<dbReference type="OrthoDB" id="10252281at2759"/>
<name>L1JU11_GUITC</name>
<sequence>SLRRRGPDGWGSRELRGGRITLLAAVLHLRGREMCEQPAGQIGGDVLCWNGEVFGGMEVKEHTSDTPVVLDQFSRACAAGGGGGEHFLQAVSRIEGPFAFIFWEERAKRLWFGRDRLGRRSLLMRRIDGGGYQLSSCAGNIQEKGWEEVTPDGIFFLQLHDEGGEQERFELHKTQWPPRVPPLHRSCYISATSPTMSMEEAAQALFLLLDRSVRRRVEGVRRLAGSGMEDGSPVAVMFSGGLDSTLLAALAHRHVDPSMAIDLINVSFDPFEAPDRYTGVESLRELRELFPGRRWNLVVVDVTQEEVEERREEILSLIFPRATQMDFNIGSALWFGSRAAGVVLDDPKEDAGEELSGRPFVSRSSVLLLGMGADEQLCGYSRYRAKMKRGGEEGVLQEMGRDMERIWQRNLGRDDRCISYHGREARFPFLDEEVVSFLSSLPLSAIADMSLPPGIGDKLLLRLVAERVGLRRGAQEVKRAIQFGTRIAKQSNRL</sequence>
<reference evidence="6" key="3">
    <citation type="submission" date="2015-06" db="UniProtKB">
        <authorList>
            <consortium name="EnsemblProtists"/>
        </authorList>
    </citation>
    <scope>IDENTIFICATION</scope>
</reference>
<dbReference type="PROSITE" id="PS51278">
    <property type="entry name" value="GATASE_TYPE_2"/>
    <property type="match status" value="1"/>
</dbReference>
<dbReference type="SUPFAM" id="SSF52402">
    <property type="entry name" value="Adenine nucleotide alpha hydrolases-like"/>
    <property type="match status" value="1"/>
</dbReference>
<dbReference type="SUPFAM" id="SSF56235">
    <property type="entry name" value="N-terminal nucleophile aminohydrolases (Ntn hydrolases)"/>
    <property type="match status" value="1"/>
</dbReference>
<gene>
    <name evidence="5" type="ORF">GUITHDRAFT_48895</name>
</gene>
<evidence type="ECO:0000313" key="6">
    <source>
        <dbReference type="EnsemblProtists" id="EKX51578"/>
    </source>
</evidence>
<dbReference type="InterPro" id="IPR029055">
    <property type="entry name" value="Ntn_hydrolases_N"/>
</dbReference>
<dbReference type="KEGG" id="gtt:GUITHDRAFT_48895"/>
<evidence type="ECO:0000256" key="3">
    <source>
        <dbReference type="ARBA" id="ARBA00022962"/>
    </source>
</evidence>
<dbReference type="EMBL" id="JH992975">
    <property type="protein sequence ID" value="EKX51578.1"/>
    <property type="molecule type" value="Genomic_DNA"/>
</dbReference>
<dbReference type="Pfam" id="PF13537">
    <property type="entry name" value="GATase_7"/>
    <property type="match status" value="1"/>
</dbReference>
<dbReference type="Pfam" id="PF00733">
    <property type="entry name" value="Asn_synthase"/>
    <property type="match status" value="2"/>
</dbReference>
<keyword evidence="3" id="KW-0315">Glutamine amidotransferase</keyword>
<dbReference type="RefSeq" id="XP_005838558.1">
    <property type="nucleotide sequence ID" value="XM_005838501.1"/>
</dbReference>
<evidence type="ECO:0000256" key="2">
    <source>
        <dbReference type="ARBA" id="ARBA00022888"/>
    </source>
</evidence>
<dbReference type="GO" id="GO:0004066">
    <property type="term" value="F:asparagine synthase (glutamine-hydrolyzing) activity"/>
    <property type="evidence" value="ECO:0007669"/>
    <property type="project" value="InterPro"/>
</dbReference>
<protein>
    <recommendedName>
        <fullName evidence="4">Glutamine amidotransferase type-2 domain-containing protein</fullName>
    </recommendedName>
</protein>
<dbReference type="GO" id="GO:0006529">
    <property type="term" value="P:asparagine biosynthetic process"/>
    <property type="evidence" value="ECO:0007669"/>
    <property type="project" value="UniProtKB-KW"/>
</dbReference>
<keyword evidence="2" id="KW-0061">Asparagine biosynthesis</keyword>
<feature type="non-terminal residue" evidence="5">
    <location>
        <position position="1"/>
    </location>
</feature>
<dbReference type="GeneID" id="17308262"/>
<dbReference type="eggNOG" id="KOG0573">
    <property type="taxonomic scope" value="Eukaryota"/>
</dbReference>
<evidence type="ECO:0000259" key="4">
    <source>
        <dbReference type="PROSITE" id="PS51278"/>
    </source>
</evidence>
<evidence type="ECO:0000313" key="7">
    <source>
        <dbReference type="Proteomes" id="UP000011087"/>
    </source>
</evidence>
<dbReference type="HOGENOM" id="CLU_012368_2_0_1"/>
<accession>L1JU11</accession>
<organism evidence="5">
    <name type="scientific">Guillardia theta (strain CCMP2712)</name>
    <name type="common">Cryptophyte</name>
    <dbReference type="NCBI Taxonomy" id="905079"/>
    <lineage>
        <taxon>Eukaryota</taxon>
        <taxon>Cryptophyceae</taxon>
        <taxon>Pyrenomonadales</taxon>
        <taxon>Geminigeraceae</taxon>
        <taxon>Guillardia</taxon>
    </lineage>
</organism>
<dbReference type="AlphaFoldDB" id="L1JU11"/>
<dbReference type="InterPro" id="IPR014729">
    <property type="entry name" value="Rossmann-like_a/b/a_fold"/>
</dbReference>
<proteinExistence type="predicted"/>
<dbReference type="Proteomes" id="UP000011087">
    <property type="component" value="Unassembled WGS sequence"/>
</dbReference>
<reference evidence="5 7" key="1">
    <citation type="journal article" date="2012" name="Nature">
        <title>Algal genomes reveal evolutionary mosaicism and the fate of nucleomorphs.</title>
        <authorList>
            <consortium name="DOE Joint Genome Institute"/>
            <person name="Curtis B.A."/>
            <person name="Tanifuji G."/>
            <person name="Burki F."/>
            <person name="Gruber A."/>
            <person name="Irimia M."/>
            <person name="Maruyama S."/>
            <person name="Arias M.C."/>
            <person name="Ball S.G."/>
            <person name="Gile G.H."/>
            <person name="Hirakawa Y."/>
            <person name="Hopkins J.F."/>
            <person name="Kuo A."/>
            <person name="Rensing S.A."/>
            <person name="Schmutz J."/>
            <person name="Symeonidi A."/>
            <person name="Elias M."/>
            <person name="Eveleigh R.J."/>
            <person name="Herman E.K."/>
            <person name="Klute M.J."/>
            <person name="Nakayama T."/>
            <person name="Obornik M."/>
            <person name="Reyes-Prieto A."/>
            <person name="Armbrust E.V."/>
            <person name="Aves S.J."/>
            <person name="Beiko R.G."/>
            <person name="Coutinho P."/>
            <person name="Dacks J.B."/>
            <person name="Durnford D.G."/>
            <person name="Fast N.M."/>
            <person name="Green B.R."/>
            <person name="Grisdale C.J."/>
            <person name="Hempel F."/>
            <person name="Henrissat B."/>
            <person name="Hoppner M.P."/>
            <person name="Ishida K."/>
            <person name="Kim E."/>
            <person name="Koreny L."/>
            <person name="Kroth P.G."/>
            <person name="Liu Y."/>
            <person name="Malik S.B."/>
            <person name="Maier U.G."/>
            <person name="McRose D."/>
            <person name="Mock T."/>
            <person name="Neilson J.A."/>
            <person name="Onodera N.T."/>
            <person name="Poole A.M."/>
            <person name="Pritham E.J."/>
            <person name="Richards T.A."/>
            <person name="Rocap G."/>
            <person name="Roy S.W."/>
            <person name="Sarai C."/>
            <person name="Schaack S."/>
            <person name="Shirato S."/>
            <person name="Slamovits C.H."/>
            <person name="Spencer D.F."/>
            <person name="Suzuki S."/>
            <person name="Worden A.Z."/>
            <person name="Zauner S."/>
            <person name="Barry K."/>
            <person name="Bell C."/>
            <person name="Bharti A.K."/>
            <person name="Crow J.A."/>
            <person name="Grimwood J."/>
            <person name="Kramer R."/>
            <person name="Lindquist E."/>
            <person name="Lucas S."/>
            <person name="Salamov A."/>
            <person name="McFadden G.I."/>
            <person name="Lane C.E."/>
            <person name="Keeling P.J."/>
            <person name="Gray M.W."/>
            <person name="Grigoriev I.V."/>
            <person name="Archibald J.M."/>
        </authorList>
    </citation>
    <scope>NUCLEOTIDE SEQUENCE</scope>
    <source>
        <strain evidence="5 7">CCMP2712</strain>
    </source>
</reference>
<dbReference type="OMA" id="SVYESCP"/>
<dbReference type="Gene3D" id="3.40.50.620">
    <property type="entry name" value="HUPs"/>
    <property type="match status" value="1"/>
</dbReference>
<feature type="non-terminal residue" evidence="5">
    <location>
        <position position="494"/>
    </location>
</feature>
<evidence type="ECO:0000313" key="5">
    <source>
        <dbReference type="EMBL" id="EKX51578.1"/>
    </source>
</evidence>
<dbReference type="InterPro" id="IPR051857">
    <property type="entry name" value="Asn_synthetase_domain"/>
</dbReference>